<dbReference type="PANTHER" id="PTHR43750:SF3">
    <property type="entry name" value="UDP-GLUCOSE 6-DEHYDROGENASE TUAD"/>
    <property type="match status" value="1"/>
</dbReference>
<gene>
    <name evidence="3" type="ORF">ACG0Z3_21005</name>
</gene>
<dbReference type="PANTHER" id="PTHR43750">
    <property type="entry name" value="UDP-GLUCOSE 6-DEHYDROGENASE TUAD"/>
    <property type="match status" value="1"/>
</dbReference>
<dbReference type="InterPro" id="IPR036220">
    <property type="entry name" value="UDP-Glc/GDP-Man_DH_C_sf"/>
</dbReference>
<protein>
    <recommendedName>
        <fullName evidence="1">UDP-glucose 6-dehydrogenase</fullName>
    </recommendedName>
</protein>
<dbReference type="Proteomes" id="UP001606301">
    <property type="component" value="Unassembled WGS sequence"/>
</dbReference>
<keyword evidence="4" id="KW-1185">Reference proteome</keyword>
<proteinExistence type="predicted"/>
<dbReference type="Pfam" id="PF03720">
    <property type="entry name" value="UDPG_MGDP_dh_C"/>
    <property type="match status" value="1"/>
</dbReference>
<accession>A0ABW7FPD7</accession>
<evidence type="ECO:0000313" key="3">
    <source>
        <dbReference type="EMBL" id="MFG6443177.1"/>
    </source>
</evidence>
<dbReference type="EMBL" id="JBIGHW010000017">
    <property type="protein sequence ID" value="MFG6443177.1"/>
    <property type="molecule type" value="Genomic_DNA"/>
</dbReference>
<sequence length="85" mass="9297">SMPETARVLGPRDDVTLVERADAALQGADALLIVTEWKEFRTPDFDAIKAALKQPVVLDGRNLYDPALMKTLGIEYRGIGRGLSV</sequence>
<name>A0ABW7FPD7_9BURK</name>
<feature type="non-terminal residue" evidence="3">
    <location>
        <position position="1"/>
    </location>
</feature>
<dbReference type="InterPro" id="IPR014027">
    <property type="entry name" value="UDP-Glc/GDP-Man_DH_C"/>
</dbReference>
<comment type="caution">
    <text evidence="3">The sequence shown here is derived from an EMBL/GenBank/DDBJ whole genome shotgun (WGS) entry which is preliminary data.</text>
</comment>
<reference evidence="3 4" key="1">
    <citation type="submission" date="2024-08" db="EMBL/GenBank/DDBJ databases">
        <authorList>
            <person name="Lu H."/>
        </authorList>
    </citation>
    <scope>NUCLEOTIDE SEQUENCE [LARGE SCALE GENOMIC DNA]</scope>
    <source>
        <strain evidence="3 4">LKC17W</strain>
    </source>
</reference>
<organism evidence="3 4">
    <name type="scientific">Pelomonas margarita</name>
    <dbReference type="NCBI Taxonomy" id="3299031"/>
    <lineage>
        <taxon>Bacteria</taxon>
        <taxon>Pseudomonadati</taxon>
        <taxon>Pseudomonadota</taxon>
        <taxon>Betaproteobacteria</taxon>
        <taxon>Burkholderiales</taxon>
        <taxon>Sphaerotilaceae</taxon>
        <taxon>Roseateles</taxon>
    </lineage>
</organism>
<evidence type="ECO:0000259" key="2">
    <source>
        <dbReference type="SMART" id="SM00984"/>
    </source>
</evidence>
<evidence type="ECO:0000313" key="4">
    <source>
        <dbReference type="Proteomes" id="UP001606301"/>
    </source>
</evidence>
<feature type="domain" description="UDP-glucose/GDP-mannose dehydrogenase C-terminal" evidence="2">
    <location>
        <begin position="2"/>
        <end position="66"/>
    </location>
</feature>
<evidence type="ECO:0000256" key="1">
    <source>
        <dbReference type="ARBA" id="ARBA00015132"/>
    </source>
</evidence>
<dbReference type="RefSeq" id="WP_394401400.1">
    <property type="nucleotide sequence ID" value="NZ_JBIGHW010000017.1"/>
</dbReference>
<dbReference type="SUPFAM" id="SSF52413">
    <property type="entry name" value="UDP-glucose/GDP-mannose dehydrogenase C-terminal domain"/>
    <property type="match status" value="1"/>
</dbReference>
<dbReference type="Gene3D" id="3.40.50.720">
    <property type="entry name" value="NAD(P)-binding Rossmann-like Domain"/>
    <property type="match status" value="1"/>
</dbReference>
<dbReference type="SMART" id="SM00984">
    <property type="entry name" value="UDPG_MGDP_dh_C"/>
    <property type="match status" value="1"/>
</dbReference>